<dbReference type="GO" id="GO:0005886">
    <property type="term" value="C:plasma membrane"/>
    <property type="evidence" value="ECO:0007669"/>
    <property type="project" value="UniProtKB-SubCell"/>
</dbReference>
<evidence type="ECO:0000256" key="6">
    <source>
        <dbReference type="ARBA" id="ARBA00022692"/>
    </source>
</evidence>
<name>A0A8B0SFP2_9GAMM</name>
<sequence length="163" mass="17657">MVELMLTIAVAAVLIAVAAPSFTSLRFSQSLTTQANEMLWVINFVRSEAIRRNRPVTLCRSSSEASTACVTANGVWRYWIVLANGSVIRRGVIPEKNGLSQSSTLTADSLVIGADGLTRTNNTLVNNQYLEIIAPISAVEKNARRVVLGAGSRINIQKLSLQQ</sequence>
<dbReference type="GO" id="GO:0015627">
    <property type="term" value="C:type II protein secretion system complex"/>
    <property type="evidence" value="ECO:0007669"/>
    <property type="project" value="InterPro"/>
</dbReference>
<protein>
    <recommendedName>
        <fullName evidence="2">Type II secretion system protein H</fullName>
    </recommendedName>
    <alternativeName>
        <fullName evidence="10">General secretion pathway protein H</fullName>
    </alternativeName>
</protein>
<evidence type="ECO:0000259" key="11">
    <source>
        <dbReference type="Pfam" id="PF12019"/>
    </source>
</evidence>
<dbReference type="Pfam" id="PF12019">
    <property type="entry name" value="GspH"/>
    <property type="match status" value="1"/>
</dbReference>
<keyword evidence="4" id="KW-0488">Methylation</keyword>
<feature type="domain" description="General secretion pathway GspH" evidence="11">
    <location>
        <begin position="34"/>
        <end position="125"/>
    </location>
</feature>
<evidence type="ECO:0000256" key="1">
    <source>
        <dbReference type="ARBA" id="ARBA00004377"/>
    </source>
</evidence>
<evidence type="ECO:0000313" key="12">
    <source>
        <dbReference type="EMBL" id="MBO0615405.1"/>
    </source>
</evidence>
<proteinExistence type="inferred from homology"/>
<evidence type="ECO:0000256" key="3">
    <source>
        <dbReference type="ARBA" id="ARBA00022475"/>
    </source>
</evidence>
<accession>A0A8B0SFP2</accession>
<dbReference type="EMBL" id="JAFMPM010000008">
    <property type="protein sequence ID" value="MBO0615405.1"/>
    <property type="molecule type" value="Genomic_DNA"/>
</dbReference>
<dbReference type="AlphaFoldDB" id="A0A8B0SFP2"/>
<evidence type="ECO:0000313" key="14">
    <source>
        <dbReference type="Proteomes" id="UP000664466"/>
    </source>
</evidence>
<dbReference type="InterPro" id="IPR022346">
    <property type="entry name" value="T2SS_GspH"/>
</dbReference>
<dbReference type="Proteomes" id="UP000664466">
    <property type="component" value="Unassembled WGS sequence"/>
</dbReference>
<keyword evidence="5" id="KW-0997">Cell inner membrane</keyword>
<evidence type="ECO:0000256" key="7">
    <source>
        <dbReference type="ARBA" id="ARBA00022989"/>
    </source>
</evidence>
<dbReference type="GO" id="GO:0015628">
    <property type="term" value="P:protein secretion by the type II secretion system"/>
    <property type="evidence" value="ECO:0007669"/>
    <property type="project" value="InterPro"/>
</dbReference>
<keyword evidence="3" id="KW-1003">Cell membrane</keyword>
<evidence type="ECO:0000313" key="13">
    <source>
        <dbReference type="EMBL" id="QTX10176.1"/>
    </source>
</evidence>
<dbReference type="Gene3D" id="3.55.40.10">
    <property type="entry name" value="minor pseudopilin epsh domain"/>
    <property type="match status" value="1"/>
</dbReference>
<comment type="subcellular location">
    <subcellularLocation>
        <location evidence="1">Cell inner membrane</location>
        <topology evidence="1">Single-pass membrane protein</topology>
    </subcellularLocation>
</comment>
<evidence type="ECO:0000256" key="2">
    <source>
        <dbReference type="ARBA" id="ARBA00021549"/>
    </source>
</evidence>
<evidence type="ECO:0000256" key="4">
    <source>
        <dbReference type="ARBA" id="ARBA00022481"/>
    </source>
</evidence>
<keyword evidence="6" id="KW-0812">Transmembrane</keyword>
<reference evidence="13" key="2">
    <citation type="submission" date="2021-04" db="EMBL/GenBank/DDBJ databases">
        <title>Complete Genome and methylome analysis of Thiothrix fructosivorans ATCC 49748.</title>
        <authorList>
            <person name="Fomenkov A."/>
            <person name="Sun L."/>
            <person name="Vincze T."/>
            <person name="Grabovich M.Y."/>
            <person name="Roberts R.J."/>
        </authorList>
    </citation>
    <scope>NUCLEOTIDE SEQUENCE</scope>
    <source>
        <strain evidence="13">ATCC 49748</strain>
    </source>
</reference>
<organism evidence="13">
    <name type="scientific">Thiothrix fructosivorans</name>
    <dbReference type="NCBI Taxonomy" id="111770"/>
    <lineage>
        <taxon>Bacteria</taxon>
        <taxon>Pseudomonadati</taxon>
        <taxon>Pseudomonadota</taxon>
        <taxon>Gammaproteobacteria</taxon>
        <taxon>Thiotrichales</taxon>
        <taxon>Thiotrichaceae</taxon>
        <taxon>Thiothrix</taxon>
    </lineage>
</organism>
<dbReference type="InterPro" id="IPR045584">
    <property type="entry name" value="Pilin-like"/>
</dbReference>
<comment type="similarity">
    <text evidence="9">Belongs to the GSP H family.</text>
</comment>
<dbReference type="SUPFAM" id="SSF54523">
    <property type="entry name" value="Pili subunits"/>
    <property type="match status" value="1"/>
</dbReference>
<evidence type="ECO:0000256" key="5">
    <source>
        <dbReference type="ARBA" id="ARBA00022519"/>
    </source>
</evidence>
<gene>
    <name evidence="13" type="ORF">J1836_016525</name>
    <name evidence="12" type="ORF">J1836_21145</name>
</gene>
<keyword evidence="7" id="KW-1133">Transmembrane helix</keyword>
<reference evidence="12 14" key="1">
    <citation type="submission" date="2021-03" db="EMBL/GenBank/DDBJ databases">
        <title>Draft genome and methylome analysis of Thiotrix fructosivoruns ATCC 49748.</title>
        <authorList>
            <person name="Fomenkov A."/>
            <person name="Grabovich M.Y."/>
            <person name="Roberts R.J."/>
        </authorList>
    </citation>
    <scope>NUCLEOTIDE SEQUENCE [LARGE SCALE GENOMIC DNA]</scope>
    <source>
        <strain evidence="12 14">ATCC 49748</strain>
    </source>
</reference>
<keyword evidence="14" id="KW-1185">Reference proteome</keyword>
<evidence type="ECO:0000256" key="9">
    <source>
        <dbReference type="ARBA" id="ARBA00025772"/>
    </source>
</evidence>
<evidence type="ECO:0000256" key="8">
    <source>
        <dbReference type="ARBA" id="ARBA00023136"/>
    </source>
</evidence>
<evidence type="ECO:0000256" key="10">
    <source>
        <dbReference type="ARBA" id="ARBA00030775"/>
    </source>
</evidence>
<keyword evidence="8" id="KW-0472">Membrane</keyword>
<dbReference type="EMBL" id="CP072748">
    <property type="protein sequence ID" value="QTX10176.1"/>
    <property type="molecule type" value="Genomic_DNA"/>
</dbReference>